<organism evidence="4 5">
    <name type="scientific">Gottfriedia luciferensis</name>
    <dbReference type="NCBI Taxonomy" id="178774"/>
    <lineage>
        <taxon>Bacteria</taxon>
        <taxon>Bacillati</taxon>
        <taxon>Bacillota</taxon>
        <taxon>Bacilli</taxon>
        <taxon>Bacillales</taxon>
        <taxon>Bacillaceae</taxon>
        <taxon>Gottfriedia</taxon>
    </lineage>
</organism>
<reference evidence="4 5" key="1">
    <citation type="submission" date="2016-07" db="EMBL/GenBank/DDBJ databases">
        <authorList>
            <person name="Townsley L."/>
            <person name="Shank E.A."/>
        </authorList>
    </citation>
    <scope>NUCLEOTIDE SEQUENCE [LARGE SCALE GENOMIC DNA]</scope>
    <source>
        <strain evidence="4 5">CH01</strain>
    </source>
</reference>
<dbReference type="InterPro" id="IPR050789">
    <property type="entry name" value="Diverse_Enzym_Activities"/>
</dbReference>
<dbReference type="PANTHER" id="PTHR43283:SF11">
    <property type="entry name" value="BETA-LACTAMASE-RELATED DOMAIN-CONTAINING PROTEIN"/>
    <property type="match status" value="1"/>
</dbReference>
<dbReference type="SUPFAM" id="SSF56601">
    <property type="entry name" value="beta-lactamase/transpeptidase-like"/>
    <property type="match status" value="1"/>
</dbReference>
<protein>
    <submittedName>
        <fullName evidence="4">Penicillin binding protein PBP4B</fullName>
    </submittedName>
</protein>
<dbReference type="PANTHER" id="PTHR43283">
    <property type="entry name" value="BETA-LACTAMASE-RELATED"/>
    <property type="match status" value="1"/>
</dbReference>
<feature type="signal peptide" evidence="2">
    <location>
        <begin position="1"/>
        <end position="30"/>
    </location>
</feature>
<dbReference type="Pfam" id="PF00144">
    <property type="entry name" value="Beta-lactamase"/>
    <property type="match status" value="1"/>
</dbReference>
<sequence>MIVWLFYFKGRRFKLARLTRSIVTSTLSLALVTTTGSVSYAQTNVEKTSIQAEVNGMKQIKHSDSFPVLSKVKRPEEVGFSSEKLKQVDEIIQQDVNNGFPGAVLMIIKDGKIVKNTAYGYSKKYDGLSPLKHPQKMKTNTMFDLASNTKMYAVNFALQHLVSTGKIDLNSTVQSYFPNFKDKSTDIIKGKDTLRLIDILHHTAGFPADPQYHNPTVAGSLYTQDRNETFEKIAETPLEYVPGTKNIYSDVDYMILGFIIEKITGQRLDDYVENTIYKPLGLKHTMFNPLQKGFKPKDFAATELMGNSRDGIISFPNIRTYTIQGEVHDEKANYSMGGVSGHAGLFSTTSDLAVLLQVMLNGGGYGKVKLFDQKTIDQFSAPSDLNPTYGLGWRRNGSPSMSSTFGLYASPNAIGHTGWVGTLTIIDPDNNLGIVLLTNKKHSPVIDPLINPNKFVGDDFATGQYKAVATAVYESLIK</sequence>
<keyword evidence="1" id="KW-0378">Hydrolase</keyword>
<evidence type="ECO:0000259" key="3">
    <source>
        <dbReference type="Pfam" id="PF00144"/>
    </source>
</evidence>
<gene>
    <name evidence="4" type="ORF">BED47_12510</name>
</gene>
<evidence type="ECO:0000256" key="1">
    <source>
        <dbReference type="ARBA" id="ARBA00022801"/>
    </source>
</evidence>
<evidence type="ECO:0000313" key="4">
    <source>
        <dbReference type="EMBL" id="ODG90354.1"/>
    </source>
</evidence>
<accession>A0ABX2ZPE5</accession>
<dbReference type="EMBL" id="MDKC01000035">
    <property type="protein sequence ID" value="ODG90354.1"/>
    <property type="molecule type" value="Genomic_DNA"/>
</dbReference>
<feature type="chain" id="PRO_5046757924" evidence="2">
    <location>
        <begin position="31"/>
        <end position="478"/>
    </location>
</feature>
<name>A0ABX2ZPE5_9BACI</name>
<proteinExistence type="predicted"/>
<dbReference type="NCBIfam" id="NF002968">
    <property type="entry name" value="PRK03642.1"/>
    <property type="match status" value="1"/>
</dbReference>
<evidence type="ECO:0000256" key="2">
    <source>
        <dbReference type="SAM" id="SignalP"/>
    </source>
</evidence>
<evidence type="ECO:0000313" key="5">
    <source>
        <dbReference type="Proteomes" id="UP000094580"/>
    </source>
</evidence>
<keyword evidence="2" id="KW-0732">Signal</keyword>
<dbReference type="InterPro" id="IPR001466">
    <property type="entry name" value="Beta-lactam-related"/>
</dbReference>
<dbReference type="InterPro" id="IPR012338">
    <property type="entry name" value="Beta-lactam/transpept-like"/>
</dbReference>
<dbReference type="Proteomes" id="UP000094580">
    <property type="component" value="Unassembled WGS sequence"/>
</dbReference>
<keyword evidence="5" id="KW-1185">Reference proteome</keyword>
<dbReference type="Gene3D" id="3.40.710.10">
    <property type="entry name" value="DD-peptidase/beta-lactamase superfamily"/>
    <property type="match status" value="1"/>
</dbReference>
<comment type="caution">
    <text evidence="4">The sequence shown here is derived from an EMBL/GenBank/DDBJ whole genome shotgun (WGS) entry which is preliminary data.</text>
</comment>
<feature type="domain" description="Beta-lactamase-related" evidence="3">
    <location>
        <begin position="88"/>
        <end position="449"/>
    </location>
</feature>